<feature type="transmembrane region" description="Helical" evidence="1">
    <location>
        <begin position="243"/>
        <end position="261"/>
    </location>
</feature>
<feature type="transmembrane region" description="Helical" evidence="1">
    <location>
        <begin position="891"/>
        <end position="915"/>
    </location>
</feature>
<keyword evidence="1" id="KW-0472">Membrane</keyword>
<feature type="transmembrane region" description="Helical" evidence="1">
    <location>
        <begin position="157"/>
        <end position="177"/>
    </location>
</feature>
<feature type="transmembrane region" description="Helical" evidence="1">
    <location>
        <begin position="61"/>
        <end position="78"/>
    </location>
</feature>
<keyword evidence="1" id="KW-0812">Transmembrane</keyword>
<dbReference type="EMBL" id="CAJZBQ010000050">
    <property type="protein sequence ID" value="CAG9330076.1"/>
    <property type="molecule type" value="Genomic_DNA"/>
</dbReference>
<dbReference type="InterPro" id="IPR000014">
    <property type="entry name" value="PAS"/>
</dbReference>
<feature type="transmembrane region" description="Helical" evidence="1">
    <location>
        <begin position="1358"/>
        <end position="1382"/>
    </location>
</feature>
<sequence>MSDSYLFNIKDETEELSSYLRKIKAPKFFQKLLWALFELYRISYYNQNPREKSEFFQKSKFIVINLIFCFQTISLLWIPDLSITNWKENLRFWQYLGYLRIDNWCAALGVMDYCIYISIIIVLVNTAYLLILVLLVYFSIKITRIFLAIFKKINFIWLHFFQIPIITLLILILKYRIFPEKYVSEYSNSYEQGNFQANFIASIFALPLLALSFVFGLFDAGFTGEIRHSIAYKDFKSKAHSKIDCYSVLFSFILSILYAIMALHKTIYFQIIVMIYSAIMLIESIKYFPYFSLFANCVIIVRYWIITAISFLFLFGEMLDKSMVIVMLTITIVPLSSLILIHAIINFKMKTAQKLPTNIKLLKNAYELEINLRYFLCLDPTEINETLINIFSKCYLETKLYRNKLLAVWEANYCTFSLNDEILGKIKLGKAKMSDFDLEGSYQEYVCSKAYLGYNIDENAKFLHYIHKIQVTKAADESLCMVLKSFWRELVSTKPELKKLNNMMRSISKNLKLLHIEYTFLINNYPKSKETLLLYSTLLQSIILDFDKAMILNNKRNSLEKSLEISLKDQKRLNFFDDNNGIILASWEKNTLGKIQYANQKAAAILKQSSDTIIGNSISMYIPPPLDKDFNESMYKYLHHCSKSELKLPSSICLQLSNRNIVECNVRASITSLSDLSTLVIIFRERPVDHQVALLSESGEIVAHSRLFTKLAGKRMSSLQGVELSALFPVLKKMVLLPFIPYKLSNIETETYLVLCYKVINSIRINYVVLVNDPIEIEKWKHRDTEEIQESDQIEDYELDTPPLLRISSSIKTDNRSDYFRNKSTRETLRLKSLSRNDITQTGETTEFTENLNTEKNEDILSNVCSQSSIIFTNSKVLKSLMEKTVKSLKIFQIILIISMLVVLLTNGAVLFYAVDEVNSSSSLEVQNTLGNIAKSFLSVSHFARIIFFARDSASKELFNEFLNGFYGEMKNLKNIHQDILANLSSWTQCSAQKIFSRSEVDLWKIDNDKIVLDKTNLVSALEEFIINGNDFINKYNSNKTVYEEITFFTLNGYGRTFEYCNASLYDLVDCQINHVDNLSGDINTLLIAGFAILCICVGVMIIFYLAADIMKNTFWNHIKSQAYEFYYDLKQSCLDRLISIHGQTDNNSDAISGRTSKNGDFKDRWIYSWRVIVYFLFSLFFFLLEYTYLYQNCAYLLKLRPEFMRELIDIQLQYKSLSIWSGETLARYSPASLSALTPQQYLFSDYNIIINREISKINCSKQLIRKNKYLDFLSSDFLVQFYETLSLSNPILSYGTYAAGNLVIFETYYLDYSGDLDAFNIFINLMLTLEDINNEHDTLISLADQESYDSIQNEVRMIIIALVFYALGSVFLYAGFYVPFLKGERKKMNKMQKISNMIPGKIVSKPSEPDNQLLKGNKLHI</sequence>
<gene>
    <name evidence="3" type="ORF">BSTOLATCC_MIC50186</name>
</gene>
<evidence type="ECO:0000259" key="2">
    <source>
        <dbReference type="Pfam" id="PF25474"/>
    </source>
</evidence>
<dbReference type="InterPro" id="IPR052994">
    <property type="entry name" value="Tiny_macrocysts_regulators"/>
</dbReference>
<dbReference type="Proteomes" id="UP001162131">
    <property type="component" value="Unassembled WGS sequence"/>
</dbReference>
<name>A0AAU9JUL8_9CILI</name>
<feature type="transmembrane region" description="Helical" evidence="1">
    <location>
        <begin position="197"/>
        <end position="222"/>
    </location>
</feature>
<proteinExistence type="predicted"/>
<dbReference type="InterPro" id="IPR035965">
    <property type="entry name" value="PAS-like_dom_sf"/>
</dbReference>
<dbReference type="Pfam" id="PF25474">
    <property type="entry name" value="TPR_TmcB"/>
    <property type="match status" value="1"/>
</dbReference>
<organism evidence="3 4">
    <name type="scientific">Blepharisma stoltei</name>
    <dbReference type="NCBI Taxonomy" id="1481888"/>
    <lineage>
        <taxon>Eukaryota</taxon>
        <taxon>Sar</taxon>
        <taxon>Alveolata</taxon>
        <taxon>Ciliophora</taxon>
        <taxon>Postciliodesmatophora</taxon>
        <taxon>Heterotrichea</taxon>
        <taxon>Heterotrichida</taxon>
        <taxon>Blepharismidae</taxon>
        <taxon>Blepharisma</taxon>
    </lineage>
</organism>
<evidence type="ECO:0000313" key="4">
    <source>
        <dbReference type="Proteomes" id="UP001162131"/>
    </source>
</evidence>
<dbReference type="PANTHER" id="PTHR31600">
    <property type="entry name" value="TINY MACROCYSTS PROTEIN B-RELATED"/>
    <property type="match status" value="1"/>
</dbReference>
<reference evidence="3" key="1">
    <citation type="submission" date="2021-09" db="EMBL/GenBank/DDBJ databases">
        <authorList>
            <consortium name="AG Swart"/>
            <person name="Singh M."/>
            <person name="Singh A."/>
            <person name="Seah K."/>
            <person name="Emmerich C."/>
        </authorList>
    </citation>
    <scope>NUCLEOTIDE SEQUENCE</scope>
    <source>
        <strain evidence="3">ATCC30299</strain>
    </source>
</reference>
<protein>
    <recommendedName>
        <fullName evidence="2">TmcB/TmcC TPR repeats domain-containing protein</fullName>
    </recommendedName>
</protein>
<feature type="transmembrane region" description="Helical" evidence="1">
    <location>
        <begin position="115"/>
        <end position="137"/>
    </location>
</feature>
<feature type="transmembrane region" description="Helical" evidence="1">
    <location>
        <begin position="1086"/>
        <end position="1108"/>
    </location>
</feature>
<dbReference type="PANTHER" id="PTHR31600:SF2">
    <property type="entry name" value="GAMETE ENRICHED GENE 10 PROTEIN-RELATED"/>
    <property type="match status" value="1"/>
</dbReference>
<dbReference type="CDD" id="cd00130">
    <property type="entry name" value="PAS"/>
    <property type="match status" value="1"/>
</dbReference>
<feature type="transmembrane region" description="Helical" evidence="1">
    <location>
        <begin position="267"/>
        <end position="286"/>
    </location>
</feature>
<evidence type="ECO:0000256" key="1">
    <source>
        <dbReference type="SAM" id="Phobius"/>
    </source>
</evidence>
<keyword evidence="4" id="KW-1185">Reference proteome</keyword>
<comment type="caution">
    <text evidence="3">The sequence shown here is derived from an EMBL/GenBank/DDBJ whole genome shotgun (WGS) entry which is preliminary data.</text>
</comment>
<dbReference type="InterPro" id="IPR057352">
    <property type="entry name" value="TPR_TmcB/C"/>
</dbReference>
<keyword evidence="1" id="KW-1133">Transmembrane helix</keyword>
<accession>A0AAU9JUL8</accession>
<evidence type="ECO:0000313" key="3">
    <source>
        <dbReference type="EMBL" id="CAG9330076.1"/>
    </source>
</evidence>
<feature type="transmembrane region" description="Helical" evidence="1">
    <location>
        <begin position="293"/>
        <end position="316"/>
    </location>
</feature>
<feature type="domain" description="TmcB/TmcC TPR repeats" evidence="2">
    <location>
        <begin position="461"/>
        <end position="563"/>
    </location>
</feature>
<feature type="transmembrane region" description="Helical" evidence="1">
    <location>
        <begin position="1172"/>
        <end position="1191"/>
    </location>
</feature>
<feature type="transmembrane region" description="Helical" evidence="1">
    <location>
        <begin position="322"/>
        <end position="345"/>
    </location>
</feature>
<dbReference type="SUPFAM" id="SSF55785">
    <property type="entry name" value="PYP-like sensor domain (PAS domain)"/>
    <property type="match status" value="1"/>
</dbReference>
<dbReference type="Gene3D" id="3.30.450.20">
    <property type="entry name" value="PAS domain"/>
    <property type="match status" value="1"/>
</dbReference>